<dbReference type="EMBL" id="CP045652">
    <property type="protein sequence ID" value="QGA24922.1"/>
    <property type="molecule type" value="Genomic_DNA"/>
</dbReference>
<evidence type="ECO:0008006" key="3">
    <source>
        <dbReference type="Google" id="ProtNLM"/>
    </source>
</evidence>
<accession>A0A5Q0QBE4</accession>
<gene>
    <name evidence="1" type="ORF">GFH32_00680</name>
</gene>
<organism evidence="1 2">
    <name type="scientific">Sphingobacterium zhuxiongii</name>
    <dbReference type="NCBI Taxonomy" id="2662364"/>
    <lineage>
        <taxon>Bacteria</taxon>
        <taxon>Pseudomonadati</taxon>
        <taxon>Bacteroidota</taxon>
        <taxon>Sphingobacteriia</taxon>
        <taxon>Sphingobacteriales</taxon>
        <taxon>Sphingobacteriaceae</taxon>
        <taxon>Sphingobacterium</taxon>
    </lineage>
</organism>
<evidence type="ECO:0000313" key="1">
    <source>
        <dbReference type="EMBL" id="QGA24922.1"/>
    </source>
</evidence>
<name>A0A5Q0QBE4_9SPHI</name>
<dbReference type="AlphaFoldDB" id="A0A5Q0QBE4"/>
<keyword evidence="2" id="KW-1185">Reference proteome</keyword>
<reference evidence="1 2" key="1">
    <citation type="submission" date="2019-10" db="EMBL/GenBank/DDBJ databases">
        <authorList>
            <person name="Dong K."/>
        </authorList>
    </citation>
    <scope>NUCLEOTIDE SEQUENCE [LARGE SCALE GENOMIC DNA]</scope>
    <source>
        <strain evidence="2">dk4302</strain>
    </source>
</reference>
<proteinExistence type="predicted"/>
<sequence length="776" mass="89439">MLVKTTPIDSHVVPVNGLEQSLSLWPFLNHLQKTIEEQAEGMLVPKIANELILAKIQQHGDLNSENLGSYHDLLESLYHLAKGVSTDREIKWALGYPIPDRVFFGTSSFFELIDHDFQRVESNQNKSFLDVDFMNKQLYLLILERFYHIPAISNKLRFKKTTGEISRFFELEIDYAYVDIQPKEALPELDLSSFKNKDTFNQKDIEPILEAFDLSKFSFRGFTICTLVDCHDAYVTEKLQELINNISIYTGEDGIDKLNDILANIVTYEGVKSSFYPILKLNGIPVLSPDMSKSSMLLGDSVFYDKDIMAGGLMKYLDNPYILSFGVDGGIESQSSELKRSLQKTGLTSYICFPLIHNQDLVGIFEIYTRTKPGLNRNMLIQVRSFYTLLAQLAYDIVLSFKSELNNVILHKYTSLQPAVEWKFNQVAAAYLGELIHLSAEPELEKIVFNEVYPFYAAVDVKDSSLLRNKSYREDILKRVDYIGSLIERMDEQKVKSLNENFINRFKEVEAWTNGANLEHYLLDVLSFFQEDVPAFLDSVEKKVPALHDSLATCRRKLQYSYADMNASNEAFERSLQKVNQAVKNEMNQFNAQVQAIFPSYFETFRTDGIEYDLYVGQSIAPRHNFKLSILNQIRKEQIISIARIGQQTFNLRKTLSIPLETTQLIFIHPNAIDISFREDERRFDVEGSYNIRYQMIKKRIDKAYVLNSKERLVQPNTIAIVYSRNQIARDLRICLKQVSELGLIEPEIEELQLENLQGISDLMAMRVKIVLTERN</sequence>
<protein>
    <recommendedName>
        <fullName evidence="3">GAF domain-containing protein</fullName>
    </recommendedName>
</protein>
<evidence type="ECO:0000313" key="2">
    <source>
        <dbReference type="Proteomes" id="UP000326921"/>
    </source>
</evidence>
<dbReference type="KEGG" id="sphe:GFH32_00680"/>
<dbReference type="Proteomes" id="UP000326921">
    <property type="component" value="Chromosome"/>
</dbReference>
<dbReference type="RefSeq" id="WP_153509244.1">
    <property type="nucleotide sequence ID" value="NZ_CP045652.1"/>
</dbReference>